<comment type="caution">
    <text evidence="1">The sequence shown here is derived from an EMBL/GenBank/DDBJ whole genome shotgun (WGS) entry which is preliminary data.</text>
</comment>
<gene>
    <name evidence="1" type="ORF">PGLA1383_LOCUS25451</name>
</gene>
<name>A0A813F4U1_POLGL</name>
<keyword evidence="2" id="KW-1185">Reference proteome</keyword>
<organism evidence="1 2">
    <name type="scientific">Polarella glacialis</name>
    <name type="common">Dinoflagellate</name>
    <dbReference type="NCBI Taxonomy" id="89957"/>
    <lineage>
        <taxon>Eukaryota</taxon>
        <taxon>Sar</taxon>
        <taxon>Alveolata</taxon>
        <taxon>Dinophyceae</taxon>
        <taxon>Suessiales</taxon>
        <taxon>Suessiaceae</taxon>
        <taxon>Polarella</taxon>
    </lineage>
</organism>
<evidence type="ECO:0000313" key="2">
    <source>
        <dbReference type="Proteomes" id="UP000654075"/>
    </source>
</evidence>
<dbReference type="SUPFAM" id="SSF53335">
    <property type="entry name" value="S-adenosyl-L-methionine-dependent methyltransferases"/>
    <property type="match status" value="1"/>
</dbReference>
<dbReference type="Gene3D" id="3.40.50.150">
    <property type="entry name" value="Vaccinia Virus protein VP39"/>
    <property type="match status" value="1"/>
</dbReference>
<dbReference type="PANTHER" id="PTHR14614">
    <property type="entry name" value="HEPATOCELLULAR CARCINOMA-ASSOCIATED ANTIGEN"/>
    <property type="match status" value="1"/>
</dbReference>
<reference evidence="1" key="1">
    <citation type="submission" date="2021-02" db="EMBL/GenBank/DDBJ databases">
        <authorList>
            <person name="Dougan E. K."/>
            <person name="Rhodes N."/>
            <person name="Thang M."/>
            <person name="Chan C."/>
        </authorList>
    </citation>
    <scope>NUCLEOTIDE SEQUENCE</scope>
</reference>
<protein>
    <recommendedName>
        <fullName evidence="3">Calmodulin-lysine N-methyltransferase</fullName>
    </recommendedName>
</protein>
<dbReference type="Pfam" id="PF10294">
    <property type="entry name" value="Methyltransf_16"/>
    <property type="match status" value="1"/>
</dbReference>
<dbReference type="InterPro" id="IPR019410">
    <property type="entry name" value="Methyltransf_16"/>
</dbReference>
<dbReference type="OMA" id="EWGCEED"/>
<proteinExistence type="predicted"/>
<dbReference type="CDD" id="cd02440">
    <property type="entry name" value="AdoMet_MTases"/>
    <property type="match status" value="1"/>
</dbReference>
<dbReference type="OrthoDB" id="46564at2759"/>
<dbReference type="EMBL" id="CAJNNV010021828">
    <property type="protein sequence ID" value="CAE8607523.1"/>
    <property type="molecule type" value="Genomic_DNA"/>
</dbReference>
<evidence type="ECO:0000313" key="1">
    <source>
        <dbReference type="EMBL" id="CAE8607523.1"/>
    </source>
</evidence>
<sequence length="190" mass="20638">MADEERRIHNCDQRSPVLEFCHEALAKSVKLEQCGATSPGFVAGTSSVAWPIATLMARYLCSRPELVRGRSVVELGAGVGIVGSAAAALQVARRVILTDWEGALPLLERNRERLAEDSVEIHVGKLEWGCEEDQAALLKGNDGGFDLILASDVIIAGFYTDRLAASIVALAKRHPDTTVLIGFEFREELH</sequence>
<dbReference type="Proteomes" id="UP000654075">
    <property type="component" value="Unassembled WGS sequence"/>
</dbReference>
<dbReference type="AlphaFoldDB" id="A0A813F4U1"/>
<dbReference type="InterPro" id="IPR029063">
    <property type="entry name" value="SAM-dependent_MTases_sf"/>
</dbReference>
<accession>A0A813F4U1</accession>
<evidence type="ECO:0008006" key="3">
    <source>
        <dbReference type="Google" id="ProtNLM"/>
    </source>
</evidence>